<feature type="domain" description="C2H2-type" evidence="11">
    <location>
        <begin position="312"/>
        <end position="339"/>
    </location>
</feature>
<evidence type="ECO:0000256" key="2">
    <source>
        <dbReference type="ARBA" id="ARBA00022723"/>
    </source>
</evidence>
<dbReference type="GO" id="GO:0000981">
    <property type="term" value="F:DNA-binding transcription factor activity, RNA polymerase II-specific"/>
    <property type="evidence" value="ECO:0007669"/>
    <property type="project" value="TreeGrafter"/>
</dbReference>
<sequence>MEIPKESIDACGSEVTVAMLCENGKKYPMSESVRYLKMDMTTMNPINDPERPHIYEKCSKPFVKKVDLTRHMEYHTEPTNENCNGNSQHSDLTNFTESKSQSSDLTRLVDSNSHQNDLTRLSKATGQYRDLSRHMESNSQHNDLTKLVVSNTSNVISNSNLESSSSSNSILIGQSTFNTEKSCDENWYSDLTQNIISHPSEHNKTIGDLGQINCLNSNERLDTVETGTESSHDSDLNTTETILEEVKRPLYLCTTCKRTFPDSNRLQYHVKYHHTVTEHNICGICDKIFSCTNSLRRHALLHKESKEQDFAYNCNYCSKRFWNKSDLQKHTRTHTGDKPFICKICQKAFARDGNLNVHMRKHTGEKPYECNSCDEKFTYHSGLKYHKMMRCHKTTRVKSVSMGGSSLDNKRTYVSVACNTENENIGQPCVFINTETFDKSNHLENDSKLPQSESINLNRSHISEACDIKNESIDQAGVFINHETFDKSNHIDNYDELTRAESVDLNRSQVSVACNTKNENIHQAGVVNQEISDKSNHIENDDELPQSESIDLNRSHVSVASNIKIENTDHSGIFMNPEMFDKSNHIENGNELLQAESVDLNRSHVSVGCNMKNENIDQLGVIINPEMFDKTNHIENDNKPSQAESVDLNHGFMHENIPGVPNCEKQLSNDHIDSEIPNFECKVDIGQAVNSEHSIAFHKNSSGDQTDLFSQEMENCIKTKSTRTNQEPPTITYNTRSRIRIEQSHPCMTTGRCCLHGTILK</sequence>
<evidence type="ECO:0000259" key="11">
    <source>
        <dbReference type="PROSITE" id="PS50157"/>
    </source>
</evidence>
<evidence type="ECO:0000313" key="13">
    <source>
        <dbReference type="Proteomes" id="UP000683360"/>
    </source>
</evidence>
<feature type="compositionally biased region" description="Polar residues" evidence="10">
    <location>
        <begin position="79"/>
        <end position="122"/>
    </location>
</feature>
<keyword evidence="6" id="KW-0805">Transcription regulation</keyword>
<feature type="domain" description="C2H2-type" evidence="11">
    <location>
        <begin position="340"/>
        <end position="367"/>
    </location>
</feature>
<reference evidence="12" key="1">
    <citation type="submission" date="2021-03" db="EMBL/GenBank/DDBJ databases">
        <authorList>
            <person name="Bekaert M."/>
        </authorList>
    </citation>
    <scope>NUCLEOTIDE SEQUENCE</scope>
</reference>
<organism evidence="12 13">
    <name type="scientific">Mytilus edulis</name>
    <name type="common">Blue mussel</name>
    <dbReference type="NCBI Taxonomy" id="6550"/>
    <lineage>
        <taxon>Eukaryota</taxon>
        <taxon>Metazoa</taxon>
        <taxon>Spiralia</taxon>
        <taxon>Lophotrochozoa</taxon>
        <taxon>Mollusca</taxon>
        <taxon>Bivalvia</taxon>
        <taxon>Autobranchia</taxon>
        <taxon>Pteriomorphia</taxon>
        <taxon>Mytilida</taxon>
        <taxon>Mytiloidea</taxon>
        <taxon>Mytilidae</taxon>
        <taxon>Mytilinae</taxon>
        <taxon>Mytilus</taxon>
    </lineage>
</organism>
<evidence type="ECO:0000313" key="12">
    <source>
        <dbReference type="EMBL" id="CAG2187240.1"/>
    </source>
</evidence>
<evidence type="ECO:0000256" key="1">
    <source>
        <dbReference type="ARBA" id="ARBA00004123"/>
    </source>
</evidence>
<dbReference type="Gene3D" id="3.30.160.60">
    <property type="entry name" value="Classic Zinc Finger"/>
    <property type="match status" value="4"/>
</dbReference>
<dbReference type="SUPFAM" id="SSF57667">
    <property type="entry name" value="beta-beta-alpha zinc fingers"/>
    <property type="match status" value="4"/>
</dbReference>
<evidence type="ECO:0000256" key="4">
    <source>
        <dbReference type="ARBA" id="ARBA00022771"/>
    </source>
</evidence>
<dbReference type="EMBL" id="CAJPWZ010000160">
    <property type="protein sequence ID" value="CAG2187240.1"/>
    <property type="molecule type" value="Genomic_DNA"/>
</dbReference>
<feature type="region of interest" description="Disordered" evidence="10">
    <location>
        <begin position="76"/>
        <end position="122"/>
    </location>
</feature>
<keyword evidence="8" id="KW-0539">Nucleus</keyword>
<evidence type="ECO:0000256" key="10">
    <source>
        <dbReference type="SAM" id="MobiDB-lite"/>
    </source>
</evidence>
<keyword evidence="3" id="KW-0677">Repeat</keyword>
<feature type="domain" description="C2H2-type" evidence="11">
    <location>
        <begin position="251"/>
        <end position="279"/>
    </location>
</feature>
<feature type="domain" description="C2H2-type" evidence="11">
    <location>
        <begin position="280"/>
        <end position="307"/>
    </location>
</feature>
<evidence type="ECO:0000256" key="5">
    <source>
        <dbReference type="ARBA" id="ARBA00022833"/>
    </source>
</evidence>
<evidence type="ECO:0000256" key="9">
    <source>
        <dbReference type="PROSITE-ProRule" id="PRU00042"/>
    </source>
</evidence>
<dbReference type="FunFam" id="3.30.160.60:FF:000345">
    <property type="entry name" value="Zinc finger protein Gfi-1"/>
    <property type="match status" value="1"/>
</dbReference>
<dbReference type="GO" id="GO:0008270">
    <property type="term" value="F:zinc ion binding"/>
    <property type="evidence" value="ECO:0007669"/>
    <property type="project" value="UniProtKB-KW"/>
</dbReference>
<keyword evidence="2" id="KW-0479">Metal-binding</keyword>
<comment type="subcellular location">
    <subcellularLocation>
        <location evidence="1">Nucleus</location>
    </subcellularLocation>
</comment>
<dbReference type="PROSITE" id="PS00028">
    <property type="entry name" value="ZINC_FINGER_C2H2_1"/>
    <property type="match status" value="5"/>
</dbReference>
<protein>
    <submittedName>
        <fullName evidence="12">KRAB</fullName>
    </submittedName>
</protein>
<dbReference type="AlphaFoldDB" id="A0A8S3PWP2"/>
<keyword evidence="13" id="KW-1185">Reference proteome</keyword>
<dbReference type="Pfam" id="PF00096">
    <property type="entry name" value="zf-C2H2"/>
    <property type="match status" value="2"/>
</dbReference>
<dbReference type="Proteomes" id="UP000683360">
    <property type="component" value="Unassembled WGS sequence"/>
</dbReference>
<name>A0A8S3PWP2_MYTED</name>
<keyword evidence="5" id="KW-0862">Zinc</keyword>
<dbReference type="PANTHER" id="PTHR24394">
    <property type="entry name" value="ZINC FINGER PROTEIN"/>
    <property type="match status" value="1"/>
</dbReference>
<comment type="caution">
    <text evidence="12">The sequence shown here is derived from an EMBL/GenBank/DDBJ whole genome shotgun (WGS) entry which is preliminary data.</text>
</comment>
<dbReference type="GO" id="GO:0005634">
    <property type="term" value="C:nucleus"/>
    <property type="evidence" value="ECO:0007669"/>
    <property type="project" value="UniProtKB-SubCell"/>
</dbReference>
<evidence type="ECO:0000256" key="7">
    <source>
        <dbReference type="ARBA" id="ARBA00023163"/>
    </source>
</evidence>
<proteinExistence type="predicted"/>
<dbReference type="OrthoDB" id="6094819at2759"/>
<evidence type="ECO:0000256" key="6">
    <source>
        <dbReference type="ARBA" id="ARBA00023015"/>
    </source>
</evidence>
<dbReference type="FunFam" id="3.30.160.60:FF:000130">
    <property type="entry name" value="Spalt-like transcription factor 4"/>
    <property type="match status" value="1"/>
</dbReference>
<evidence type="ECO:0000256" key="3">
    <source>
        <dbReference type="ARBA" id="ARBA00022737"/>
    </source>
</evidence>
<keyword evidence="4 9" id="KW-0863">Zinc-finger</keyword>
<feature type="domain" description="C2H2-type" evidence="11">
    <location>
        <begin position="368"/>
        <end position="397"/>
    </location>
</feature>
<accession>A0A8S3PWP2</accession>
<gene>
    <name evidence="12" type="ORF">MEDL_2722</name>
</gene>
<dbReference type="PROSITE" id="PS50157">
    <property type="entry name" value="ZINC_FINGER_C2H2_2"/>
    <property type="match status" value="5"/>
</dbReference>
<evidence type="ECO:0000256" key="8">
    <source>
        <dbReference type="ARBA" id="ARBA00023242"/>
    </source>
</evidence>
<dbReference type="FunFam" id="3.30.160.60:FF:000688">
    <property type="entry name" value="zinc finger protein 197 isoform X1"/>
    <property type="match status" value="1"/>
</dbReference>
<dbReference type="SMART" id="SM00355">
    <property type="entry name" value="ZnF_C2H2"/>
    <property type="match status" value="6"/>
</dbReference>
<dbReference type="InterPro" id="IPR013087">
    <property type="entry name" value="Znf_C2H2_type"/>
</dbReference>
<dbReference type="PANTHER" id="PTHR24394:SF44">
    <property type="entry name" value="ZINC FINGER PROTEIN 271-LIKE"/>
    <property type="match status" value="1"/>
</dbReference>
<dbReference type="InterPro" id="IPR036236">
    <property type="entry name" value="Znf_C2H2_sf"/>
</dbReference>
<keyword evidence="7" id="KW-0804">Transcription</keyword>